<proteinExistence type="predicted"/>
<reference evidence="1" key="1">
    <citation type="journal article" date="2014" name="Int. J. Syst. Evol. Microbiol.">
        <title>Complete genome sequence of Corynebacterium casei LMG S-19264T (=DSM 44701T), isolated from a smear-ripened cheese.</title>
        <authorList>
            <consortium name="US DOE Joint Genome Institute (JGI-PGF)"/>
            <person name="Walter F."/>
            <person name="Albersmeier A."/>
            <person name="Kalinowski J."/>
            <person name="Ruckert C."/>
        </authorList>
    </citation>
    <scope>NUCLEOTIDE SEQUENCE</scope>
    <source>
        <strain evidence="1">CGMCC 1.12924</strain>
    </source>
</reference>
<evidence type="ECO:0000313" key="2">
    <source>
        <dbReference type="Proteomes" id="UP000652231"/>
    </source>
</evidence>
<gene>
    <name evidence="1" type="ORF">GCM10011312_05550</name>
</gene>
<dbReference type="AlphaFoldDB" id="A0A8J2V7L9"/>
<organism evidence="1 2">
    <name type="scientific">Planktosalinus lacus</name>
    <dbReference type="NCBI Taxonomy" id="1526573"/>
    <lineage>
        <taxon>Bacteria</taxon>
        <taxon>Pseudomonadati</taxon>
        <taxon>Bacteroidota</taxon>
        <taxon>Flavobacteriia</taxon>
        <taxon>Flavobacteriales</taxon>
        <taxon>Flavobacteriaceae</taxon>
        <taxon>Planktosalinus</taxon>
    </lineage>
</organism>
<reference evidence="1" key="2">
    <citation type="submission" date="2020-09" db="EMBL/GenBank/DDBJ databases">
        <authorList>
            <person name="Sun Q."/>
            <person name="Zhou Y."/>
        </authorList>
    </citation>
    <scope>NUCLEOTIDE SEQUENCE</scope>
    <source>
        <strain evidence="1">CGMCC 1.12924</strain>
    </source>
</reference>
<dbReference type="EMBL" id="BMGK01000002">
    <property type="protein sequence ID" value="GGD84440.1"/>
    <property type="molecule type" value="Genomic_DNA"/>
</dbReference>
<dbReference type="RefSeq" id="WP_188439262.1">
    <property type="nucleotide sequence ID" value="NZ_BMGK01000002.1"/>
</dbReference>
<protein>
    <submittedName>
        <fullName evidence="1">Uncharacterized protein</fullName>
    </submittedName>
</protein>
<comment type="caution">
    <text evidence="1">The sequence shown here is derived from an EMBL/GenBank/DDBJ whole genome shotgun (WGS) entry which is preliminary data.</text>
</comment>
<name>A0A8J2V7L9_9FLAO</name>
<sequence length="54" mass="5933">MSTLVSILLAIVMELLNPATIGSVEIENTPNRIEAEEVLYFSEDLPTVTPIKNC</sequence>
<dbReference type="Proteomes" id="UP000652231">
    <property type="component" value="Unassembled WGS sequence"/>
</dbReference>
<keyword evidence="2" id="KW-1185">Reference proteome</keyword>
<accession>A0A8J2V7L9</accession>
<evidence type="ECO:0000313" key="1">
    <source>
        <dbReference type="EMBL" id="GGD84440.1"/>
    </source>
</evidence>